<reference evidence="2" key="1">
    <citation type="submission" date="2023-10" db="EMBL/GenBank/DDBJ databases">
        <authorList>
            <person name="Chen Y."/>
            <person name="Shah S."/>
            <person name="Dougan E. K."/>
            <person name="Thang M."/>
            <person name="Chan C."/>
        </authorList>
    </citation>
    <scope>NUCLEOTIDE SEQUENCE [LARGE SCALE GENOMIC DNA]</scope>
</reference>
<sequence length="402" mass="41251">MGLCASVVDREDIEPLAAWRPTLLGDSAWGKPPSVADGDDAEAALRKMPRLALQDVLKAMGLFATLEVRAAGLLRLEALQLHQDEPDQLLALGVPEAVVEAMEAHSGPDAAALQESGCRFLKAAACTPAGQSKVASCGGLKAVIQALKAGGGQQGGSLKAAACAALLALASNCPPNKVKVGALGGIAAVLVAMSGAVEDAQLQERGCACLRTFATAHSSNQTRIAVSGGAAAILNAMRRHEDDVGLQSEGCWALHVLAHGQPNTQKDMAVLGVCQALLQCMGRHPASPGVQEHALRGLKTMCASSPDSAALVAEGDGFALIGGAMDGHRGVPSVVEQALWALCDLVGKDEGRKAAFQAKVGMQKVKDLMAKHSEEHGVRNAGNTLVAVVDGKTMVSRLSIVA</sequence>
<evidence type="ECO:0008006" key="4">
    <source>
        <dbReference type="Google" id="ProtNLM"/>
    </source>
</evidence>
<organism evidence="2 3">
    <name type="scientific">Prorocentrum cordatum</name>
    <dbReference type="NCBI Taxonomy" id="2364126"/>
    <lineage>
        <taxon>Eukaryota</taxon>
        <taxon>Sar</taxon>
        <taxon>Alveolata</taxon>
        <taxon>Dinophyceae</taxon>
        <taxon>Prorocentrales</taxon>
        <taxon>Prorocentraceae</taxon>
        <taxon>Prorocentrum</taxon>
    </lineage>
</organism>
<proteinExistence type="predicted"/>
<accession>A0ABN9XFV5</accession>
<evidence type="ECO:0000313" key="2">
    <source>
        <dbReference type="EMBL" id="CAK0896881.1"/>
    </source>
</evidence>
<protein>
    <recommendedName>
        <fullName evidence="4">Armadillo repeat-containing protein 6</fullName>
    </recommendedName>
</protein>
<dbReference type="InterPro" id="IPR016024">
    <property type="entry name" value="ARM-type_fold"/>
</dbReference>
<dbReference type="Proteomes" id="UP001189429">
    <property type="component" value="Unassembled WGS sequence"/>
</dbReference>
<dbReference type="SUPFAM" id="SSF48371">
    <property type="entry name" value="ARM repeat"/>
    <property type="match status" value="1"/>
</dbReference>
<dbReference type="InterPro" id="IPR000225">
    <property type="entry name" value="Armadillo"/>
</dbReference>
<dbReference type="PANTHER" id="PTHR22895">
    <property type="entry name" value="ARMADILLO REPEAT-CONTAINING PROTEIN 6"/>
    <property type="match status" value="1"/>
</dbReference>
<evidence type="ECO:0000256" key="1">
    <source>
        <dbReference type="ARBA" id="ARBA00022737"/>
    </source>
</evidence>
<keyword evidence="3" id="KW-1185">Reference proteome</keyword>
<dbReference type="Gene3D" id="1.25.10.10">
    <property type="entry name" value="Leucine-rich Repeat Variant"/>
    <property type="match status" value="1"/>
</dbReference>
<evidence type="ECO:0000313" key="3">
    <source>
        <dbReference type="Proteomes" id="UP001189429"/>
    </source>
</evidence>
<comment type="caution">
    <text evidence="2">The sequence shown here is derived from an EMBL/GenBank/DDBJ whole genome shotgun (WGS) entry which is preliminary data.</text>
</comment>
<name>A0ABN9XFV5_9DINO</name>
<dbReference type="PANTHER" id="PTHR22895:SF0">
    <property type="entry name" value="ARMADILLO REPEAT-CONTAINING PROTEIN 6"/>
    <property type="match status" value="1"/>
</dbReference>
<dbReference type="EMBL" id="CAUYUJ010020253">
    <property type="protein sequence ID" value="CAK0896881.1"/>
    <property type="molecule type" value="Genomic_DNA"/>
</dbReference>
<dbReference type="InterPro" id="IPR011989">
    <property type="entry name" value="ARM-like"/>
</dbReference>
<gene>
    <name evidence="2" type="ORF">PCOR1329_LOCUS75221</name>
</gene>
<keyword evidence="1" id="KW-0677">Repeat</keyword>
<dbReference type="SMART" id="SM00185">
    <property type="entry name" value="ARM"/>
    <property type="match status" value="5"/>
</dbReference>